<gene>
    <name evidence="7" type="ORF">IFM89_029671</name>
</gene>
<feature type="domain" description="DNA endonuclease activator Ctp1 C-terminal" evidence="6">
    <location>
        <begin position="489"/>
        <end position="525"/>
    </location>
</feature>
<feature type="compositionally biased region" description="Basic and acidic residues" evidence="5">
    <location>
        <begin position="368"/>
        <end position="385"/>
    </location>
</feature>
<dbReference type="AlphaFoldDB" id="A0A835M4T0"/>
<organism evidence="7 8">
    <name type="scientific">Coptis chinensis</name>
    <dbReference type="NCBI Taxonomy" id="261450"/>
    <lineage>
        <taxon>Eukaryota</taxon>
        <taxon>Viridiplantae</taxon>
        <taxon>Streptophyta</taxon>
        <taxon>Embryophyta</taxon>
        <taxon>Tracheophyta</taxon>
        <taxon>Spermatophyta</taxon>
        <taxon>Magnoliopsida</taxon>
        <taxon>Ranunculales</taxon>
        <taxon>Ranunculaceae</taxon>
        <taxon>Coptidoideae</taxon>
        <taxon>Coptis</taxon>
    </lineage>
</organism>
<keyword evidence="4" id="KW-0175">Coiled coil</keyword>
<sequence>MEPKSENVQGIVSNFLNEASPQIEYFIDDDDAKYFSGLSTIMVATIQEVKDRISQIEYIFCGQLFPSSQSRSKSLQKQFAEAMKAAEGRWRKKEGFLLHQIEDLQLEKIRALEEKTKSLTDETMKDAENDWKRKESLLLLQMEELRREKQQNLEENQCLVASLKEQKTKLMDKEHLFSECEMEKKLLLTKLESQQKNDDVAKLQWQLKQMAEEIAEGKQLKENLEQQIVVKDHEMVTEKNKRRDLVDSYKKLKSQYKFLCNKFGLNTENSHPGNRMEEESPLPSRQKNARISNDPKHEDPQTSGIAFKMNETDGSSLLDKTNNGPVSRLSGNSSIKSPSASSSHPLKSAVTIKSEPLAGTKRSAPCWRETRSRQEAGGIDPHDDFLDTPIENTRGNLNKAQNEEVHDCPAPAPKDMNVDSSDDETQDMGMGAELVPQKQRISITKAGDRNFKYVEPVRKKSERENLKGFECKQCKKFYDAVLPNNGKNGENNNTNSRCEHHDGVSRHRYRYLPPSTPEGFWNIGFESEM</sequence>
<dbReference type="InterPro" id="IPR013882">
    <property type="entry name" value="Ctp1_C"/>
</dbReference>
<dbReference type="GO" id="GO:0003684">
    <property type="term" value="F:damaged DNA binding"/>
    <property type="evidence" value="ECO:0007669"/>
    <property type="project" value="TreeGrafter"/>
</dbReference>
<feature type="compositionally biased region" description="Polar residues" evidence="5">
    <location>
        <begin position="312"/>
        <end position="325"/>
    </location>
</feature>
<comment type="subcellular location">
    <subcellularLocation>
        <location evidence="1">Nucleus</location>
    </subcellularLocation>
</comment>
<evidence type="ECO:0000313" key="8">
    <source>
        <dbReference type="Proteomes" id="UP000631114"/>
    </source>
</evidence>
<protein>
    <recommendedName>
        <fullName evidence="6">DNA endonuclease activator Ctp1 C-terminal domain-containing protein</fullName>
    </recommendedName>
</protein>
<reference evidence="7 8" key="1">
    <citation type="submission" date="2020-10" db="EMBL/GenBank/DDBJ databases">
        <title>The Coptis chinensis genome and diversification of protoberbering-type alkaloids.</title>
        <authorList>
            <person name="Wang B."/>
            <person name="Shu S."/>
            <person name="Song C."/>
            <person name="Liu Y."/>
        </authorList>
    </citation>
    <scope>NUCLEOTIDE SEQUENCE [LARGE SCALE GENOMIC DNA]</scope>
    <source>
        <strain evidence="7">HL-2020</strain>
        <tissue evidence="7">Leaf</tissue>
    </source>
</reference>
<dbReference type="GO" id="GO:0010792">
    <property type="term" value="P:DNA double-strand break processing involved in repair via single-strand annealing"/>
    <property type="evidence" value="ECO:0007669"/>
    <property type="project" value="TreeGrafter"/>
</dbReference>
<feature type="coiled-coil region" evidence="4">
    <location>
        <begin position="142"/>
        <end position="227"/>
    </location>
</feature>
<evidence type="ECO:0000256" key="5">
    <source>
        <dbReference type="SAM" id="MobiDB-lite"/>
    </source>
</evidence>
<evidence type="ECO:0000256" key="4">
    <source>
        <dbReference type="SAM" id="Coils"/>
    </source>
</evidence>
<keyword evidence="2" id="KW-0227">DNA damage</keyword>
<evidence type="ECO:0000256" key="2">
    <source>
        <dbReference type="ARBA" id="ARBA00022763"/>
    </source>
</evidence>
<keyword evidence="8" id="KW-1185">Reference proteome</keyword>
<evidence type="ECO:0000256" key="1">
    <source>
        <dbReference type="ARBA" id="ARBA00004123"/>
    </source>
</evidence>
<feature type="compositionally biased region" description="Low complexity" evidence="5">
    <location>
        <begin position="330"/>
        <end position="349"/>
    </location>
</feature>
<evidence type="ECO:0000259" key="6">
    <source>
        <dbReference type="Pfam" id="PF08573"/>
    </source>
</evidence>
<dbReference type="PANTHER" id="PTHR15107">
    <property type="entry name" value="RETINOBLASTOMA BINDING PROTEIN 8"/>
    <property type="match status" value="1"/>
</dbReference>
<accession>A0A835M4T0</accession>
<dbReference type="PANTHER" id="PTHR15107:SF0">
    <property type="entry name" value="DNA ENDONUCLEASE ACTIVATOR CTP1 C-TERMINAL DOMAIN-CONTAINING PROTEIN"/>
    <property type="match status" value="1"/>
</dbReference>
<dbReference type="InterPro" id="IPR033316">
    <property type="entry name" value="RBBP8-like"/>
</dbReference>
<dbReference type="EMBL" id="JADFTS010000003">
    <property type="protein sequence ID" value="KAF9616417.1"/>
    <property type="molecule type" value="Genomic_DNA"/>
</dbReference>
<dbReference type="Pfam" id="PF08573">
    <property type="entry name" value="SAE2"/>
    <property type="match status" value="1"/>
</dbReference>
<keyword evidence="3" id="KW-0539">Nucleus</keyword>
<evidence type="ECO:0000313" key="7">
    <source>
        <dbReference type="EMBL" id="KAF9616417.1"/>
    </source>
</evidence>
<feature type="region of interest" description="Disordered" evidence="5">
    <location>
        <begin position="267"/>
        <end position="385"/>
    </location>
</feature>
<comment type="caution">
    <text evidence="7">The sequence shown here is derived from an EMBL/GenBank/DDBJ whole genome shotgun (WGS) entry which is preliminary data.</text>
</comment>
<dbReference type="Proteomes" id="UP000631114">
    <property type="component" value="Unassembled WGS sequence"/>
</dbReference>
<proteinExistence type="predicted"/>
<name>A0A835M4T0_9MAGN</name>
<evidence type="ECO:0000256" key="3">
    <source>
        <dbReference type="ARBA" id="ARBA00023242"/>
    </source>
</evidence>
<dbReference type="GO" id="GO:0005634">
    <property type="term" value="C:nucleus"/>
    <property type="evidence" value="ECO:0007669"/>
    <property type="project" value="UniProtKB-SubCell"/>
</dbReference>
<feature type="region of interest" description="Disordered" evidence="5">
    <location>
        <begin position="401"/>
        <end position="426"/>
    </location>
</feature>
<dbReference type="OrthoDB" id="5801062at2759"/>